<dbReference type="PANTHER" id="PTHR19305:SF9">
    <property type="entry name" value="SYNAPTOSOMAL-ASSOCIATED PROTEIN 29"/>
    <property type="match status" value="1"/>
</dbReference>
<proteinExistence type="inferred from homology"/>
<feature type="compositionally biased region" description="Polar residues" evidence="5">
    <location>
        <begin position="201"/>
        <end position="215"/>
    </location>
</feature>
<feature type="domain" description="T-SNARE coiled-coil homology" evidence="6">
    <location>
        <begin position="64"/>
        <end position="126"/>
    </location>
</feature>
<keyword evidence="3" id="KW-0653">Protein transport</keyword>
<dbReference type="SUPFAM" id="SSF58038">
    <property type="entry name" value="SNARE fusion complex"/>
    <property type="match status" value="2"/>
</dbReference>
<dbReference type="Proteomes" id="UP000887568">
    <property type="component" value="Unplaced"/>
</dbReference>
<feature type="region of interest" description="Disordered" evidence="5">
    <location>
        <begin position="1"/>
        <end position="55"/>
    </location>
</feature>
<protein>
    <recommendedName>
        <fullName evidence="6">t-SNARE coiled-coil homology domain-containing protein</fullName>
    </recommendedName>
</protein>
<evidence type="ECO:0000256" key="1">
    <source>
        <dbReference type="ARBA" id="ARBA00009480"/>
    </source>
</evidence>
<dbReference type="GO" id="GO:0016082">
    <property type="term" value="P:synaptic vesicle priming"/>
    <property type="evidence" value="ECO:0007669"/>
    <property type="project" value="TreeGrafter"/>
</dbReference>
<evidence type="ECO:0000259" key="6">
    <source>
        <dbReference type="PROSITE" id="PS50192"/>
    </source>
</evidence>
<dbReference type="PROSITE" id="PS50192">
    <property type="entry name" value="T_SNARE"/>
    <property type="match status" value="2"/>
</dbReference>
<name>A0A914BEG6_PATMI</name>
<dbReference type="GO" id="GO:0005484">
    <property type="term" value="F:SNAP receptor activity"/>
    <property type="evidence" value="ECO:0007669"/>
    <property type="project" value="TreeGrafter"/>
</dbReference>
<dbReference type="GO" id="GO:0098793">
    <property type="term" value="C:presynapse"/>
    <property type="evidence" value="ECO:0007669"/>
    <property type="project" value="GOC"/>
</dbReference>
<evidence type="ECO:0000313" key="8">
    <source>
        <dbReference type="Proteomes" id="UP000887568"/>
    </source>
</evidence>
<reference evidence="7" key="1">
    <citation type="submission" date="2022-11" db="UniProtKB">
        <authorList>
            <consortium name="EnsemblMetazoa"/>
        </authorList>
    </citation>
    <scope>IDENTIFICATION</scope>
</reference>
<evidence type="ECO:0000256" key="2">
    <source>
        <dbReference type="ARBA" id="ARBA00022448"/>
    </source>
</evidence>
<dbReference type="CDD" id="cd15887">
    <property type="entry name" value="SNARE_SNAP29N"/>
    <property type="match status" value="1"/>
</dbReference>
<dbReference type="GO" id="GO:0005886">
    <property type="term" value="C:plasma membrane"/>
    <property type="evidence" value="ECO:0007669"/>
    <property type="project" value="TreeGrafter"/>
</dbReference>
<dbReference type="RefSeq" id="XP_038074361.1">
    <property type="nucleotide sequence ID" value="XM_038218433.1"/>
</dbReference>
<dbReference type="CTD" id="9342"/>
<comment type="similarity">
    <text evidence="1">Belongs to the SNAP-25 family.</text>
</comment>
<dbReference type="PANTHER" id="PTHR19305">
    <property type="entry name" value="SYNAPTOSOMAL ASSOCIATED PROTEIN"/>
    <property type="match status" value="1"/>
</dbReference>
<keyword evidence="8" id="KW-1185">Reference proteome</keyword>
<dbReference type="GO" id="GO:0019905">
    <property type="term" value="F:syntaxin binding"/>
    <property type="evidence" value="ECO:0007669"/>
    <property type="project" value="TreeGrafter"/>
</dbReference>
<evidence type="ECO:0000256" key="4">
    <source>
        <dbReference type="ARBA" id="ARBA00023054"/>
    </source>
</evidence>
<evidence type="ECO:0000313" key="7">
    <source>
        <dbReference type="EnsemblMetazoa" id="XP_038074361.1"/>
    </source>
</evidence>
<feature type="compositionally biased region" description="Basic and acidic residues" evidence="5">
    <location>
        <begin position="140"/>
        <end position="153"/>
    </location>
</feature>
<dbReference type="AlphaFoldDB" id="A0A914BEG6"/>
<keyword evidence="4" id="KW-0175">Coiled coil</keyword>
<accession>A0A914BEG6</accession>
<feature type="domain" description="T-SNARE coiled-coil homology" evidence="6">
    <location>
        <begin position="216"/>
        <end position="278"/>
    </location>
</feature>
<sequence>MSNVRRPKNPFDDDDDEPNDFVFVPRGPSRPQEKKYPYGDFGIDEDDQEKDDHDGAVSLQTQIEERQQNMLQSTNRSLGMMYEAENVGNETAHELLRQGEQLQNIDKKLDKMNTDIDTSKKHVTSLRSVFGGVVNYFSKKPEREKPEEQERAPSKLRTMVGDGPGAKKEEQDCMDHPAMRLRDPNAGRYNSRYDTSGFEETPSSSMRGTGYNSSRQQFEQKLDSNLDEMSSGLGRLKNLGLGLGDEIERQNDDIDRITGKTDKLDTRIEGVNTDIKKILRR</sequence>
<dbReference type="InterPro" id="IPR000727">
    <property type="entry name" value="T_SNARE_dom"/>
</dbReference>
<evidence type="ECO:0000256" key="3">
    <source>
        <dbReference type="ARBA" id="ARBA00022927"/>
    </source>
</evidence>
<dbReference type="CDD" id="cd15856">
    <property type="entry name" value="SNARE_SNAP29C"/>
    <property type="match status" value="1"/>
</dbReference>
<dbReference type="OrthoDB" id="18679at2759"/>
<organism evidence="7 8">
    <name type="scientific">Patiria miniata</name>
    <name type="common">Bat star</name>
    <name type="synonym">Asterina miniata</name>
    <dbReference type="NCBI Taxonomy" id="46514"/>
    <lineage>
        <taxon>Eukaryota</taxon>
        <taxon>Metazoa</taxon>
        <taxon>Echinodermata</taxon>
        <taxon>Eleutherozoa</taxon>
        <taxon>Asterozoa</taxon>
        <taxon>Asteroidea</taxon>
        <taxon>Valvatacea</taxon>
        <taxon>Valvatida</taxon>
        <taxon>Asterinidae</taxon>
        <taxon>Patiria</taxon>
    </lineage>
</organism>
<evidence type="ECO:0000256" key="5">
    <source>
        <dbReference type="SAM" id="MobiDB-lite"/>
    </source>
</evidence>
<dbReference type="OMA" id="NLDEMCD"/>
<dbReference type="SMART" id="SM00397">
    <property type="entry name" value="t_SNARE"/>
    <property type="match status" value="2"/>
</dbReference>
<dbReference type="FunFam" id="1.20.5.110:FF:000041">
    <property type="entry name" value="Synaptosomal-associated protein 29"/>
    <property type="match status" value="1"/>
</dbReference>
<keyword evidence="2" id="KW-0813">Transport</keyword>
<feature type="region of interest" description="Disordered" evidence="5">
    <location>
        <begin position="140"/>
        <end position="215"/>
    </location>
</feature>
<dbReference type="EnsemblMetazoa" id="XM_038218433.1">
    <property type="protein sequence ID" value="XP_038074361.1"/>
    <property type="gene ID" value="LOC119742493"/>
</dbReference>
<dbReference type="GO" id="GO:0031629">
    <property type="term" value="P:synaptic vesicle fusion to presynaptic active zone membrane"/>
    <property type="evidence" value="ECO:0007669"/>
    <property type="project" value="TreeGrafter"/>
</dbReference>
<feature type="compositionally biased region" description="Basic and acidic residues" evidence="5">
    <location>
        <begin position="165"/>
        <end position="185"/>
    </location>
</feature>
<dbReference type="GO" id="GO:0015031">
    <property type="term" value="P:protein transport"/>
    <property type="evidence" value="ECO:0007669"/>
    <property type="project" value="UniProtKB-KW"/>
</dbReference>
<dbReference type="Gene3D" id="1.20.5.110">
    <property type="match status" value="2"/>
</dbReference>
<dbReference type="GeneID" id="119742493"/>
<dbReference type="GO" id="GO:0031201">
    <property type="term" value="C:SNARE complex"/>
    <property type="evidence" value="ECO:0007669"/>
    <property type="project" value="TreeGrafter"/>
</dbReference>